<reference evidence="2" key="1">
    <citation type="submission" date="2022-03" db="EMBL/GenBank/DDBJ databases">
        <title>Draft genome sequence of Aduncisulcus paluster, a free-living microaerophilic Fornicata.</title>
        <authorList>
            <person name="Yuyama I."/>
            <person name="Kume K."/>
            <person name="Tamura T."/>
            <person name="Inagaki Y."/>
            <person name="Hashimoto T."/>
        </authorList>
    </citation>
    <scope>NUCLEOTIDE SEQUENCE</scope>
    <source>
        <strain evidence="2">NY0171</strain>
    </source>
</reference>
<gene>
    <name evidence="2" type="ORF">ADUPG1_001998</name>
</gene>
<dbReference type="Pfam" id="PF01548">
    <property type="entry name" value="DEDD_Tnp_IS110"/>
    <property type="match status" value="1"/>
</dbReference>
<evidence type="ECO:0000313" key="3">
    <source>
        <dbReference type="Proteomes" id="UP001057375"/>
    </source>
</evidence>
<accession>A0ABQ5KFN5</accession>
<evidence type="ECO:0000259" key="1">
    <source>
        <dbReference type="Pfam" id="PF01548"/>
    </source>
</evidence>
<name>A0ABQ5KFN5_9EUKA</name>
<comment type="caution">
    <text evidence="2">The sequence shown here is derived from an EMBL/GenBank/DDBJ whole genome shotgun (WGS) entry which is preliminary data.</text>
</comment>
<organism evidence="2 3">
    <name type="scientific">Aduncisulcus paluster</name>
    <dbReference type="NCBI Taxonomy" id="2918883"/>
    <lineage>
        <taxon>Eukaryota</taxon>
        <taxon>Metamonada</taxon>
        <taxon>Carpediemonas-like organisms</taxon>
        <taxon>Aduncisulcus</taxon>
    </lineage>
</organism>
<dbReference type="EMBL" id="BQXS01002077">
    <property type="protein sequence ID" value="GKT31365.1"/>
    <property type="molecule type" value="Genomic_DNA"/>
</dbReference>
<feature type="non-terminal residue" evidence="2">
    <location>
        <position position="231"/>
    </location>
</feature>
<sequence length="231" mass="25317">MAKLTISSISRFVEGFQEQRFSVGIDVHKRSFSVALLRPDGTVKSWTTPADVESITNRLVSLPIKISAVCYEAGPTGFGLARSLRSADIKVIVAAPRRIPRPVAATNKTDSLDCIKLAELAASGLIRSIAIPSEREEAFRALSRRRHQLTDSIRRVKQRIRSLFLALGVAEPAGIDSWGKAAVLAIEHQPLSAGATETRDSLLSELKYFIIAQKEVDTKLELLAKEQDEAI</sequence>
<keyword evidence="3" id="KW-1185">Reference proteome</keyword>
<proteinExistence type="predicted"/>
<dbReference type="InterPro" id="IPR047650">
    <property type="entry name" value="Transpos_IS110"/>
</dbReference>
<feature type="domain" description="Transposase IS110-like N-terminal" evidence="1">
    <location>
        <begin position="23"/>
        <end position="163"/>
    </location>
</feature>
<evidence type="ECO:0000313" key="2">
    <source>
        <dbReference type="EMBL" id="GKT31365.1"/>
    </source>
</evidence>
<protein>
    <submittedName>
        <fullName evidence="2">IS110 family transposase</fullName>
    </submittedName>
</protein>
<dbReference type="Proteomes" id="UP001057375">
    <property type="component" value="Unassembled WGS sequence"/>
</dbReference>
<dbReference type="PANTHER" id="PTHR33055">
    <property type="entry name" value="TRANSPOSASE FOR INSERTION SEQUENCE ELEMENT IS1111A"/>
    <property type="match status" value="1"/>
</dbReference>
<dbReference type="PANTHER" id="PTHR33055:SF3">
    <property type="entry name" value="PUTATIVE TRANSPOSASE FOR IS117-RELATED"/>
    <property type="match status" value="1"/>
</dbReference>
<dbReference type="InterPro" id="IPR002525">
    <property type="entry name" value="Transp_IS110-like_N"/>
</dbReference>